<keyword evidence="1" id="KW-0812">Transmembrane</keyword>
<feature type="transmembrane region" description="Helical" evidence="1">
    <location>
        <begin position="595"/>
        <end position="619"/>
    </location>
</feature>
<evidence type="ECO:0000256" key="1">
    <source>
        <dbReference type="SAM" id="Phobius"/>
    </source>
</evidence>
<sequence>MSRVMKALAQVPPHRLAWLERALGLVFVGTSMAMTAHYMTLLDKFVQNDYYWTQFNASGAQTFVADAFNAQLWNTSSSATLGLFTGEIAMEKDYSTSDTTIDVVASDARRTAMEQLRNVPAAIAGLRAQSTIQTMNAITHYCFVDFDQAWETAHTAARQARCKARYATNGVVYMEAMLRNTDWTAWHSMWGAQFQVAFGSAIAESPGGAAWLARTTTALSTMSIDAEGSYWTAHDITTFMLPWHNRHLNGFDNAILVQNALQSFSIPLHHVQFARRGAAWTSVIAAMCTYNDMGYCTEVGVSLVRNASNSFTTLDPMGPYITMGTDWGRLYIDQISPIFAGDLFYVEPPAPTVVAFKAIQAAWFQAVQFNPQLGNAYAATASTATFQMVPPAWTAISPLEYHGGNPLCYTGAARSYVQQPFGFDDACTEPQPPFTIDGSTKTIMLALALQMAGSTTITQPFQAQIDAICALNVPAVATCQAALAAAASLWTTWSSLPGYPTTVAVMSDLLALEIGFMQYAKLNATTPTMLHQPLLDIHDPVWSFYGWLHVVEWLEGTREVVSFEGDAHIFALMSKAYPAGVFAADQLSIPNRFSYFVWLLMLYMCIVSATVLLVALAYAVWTRGSFCGRNLAFFSPVVGIVWMGRPLLFVRGVTAIVMLSTANIQLVHVHGFTRFEVATRSFLDALIVSGETLWLTFAINDVLSVATTKYAHLSTVASAVFVWLVSLILELADPFQPTATVHRTCTSSNLDAQLSCNSGVVQVGSARRFRDLVIVQFVCVLVGYVVARAVVRINENPIPVILPAVAAHLLVAEGTDGLYYDKVTSVLCGLLPLRLWDATTYVFSIVLWICVPVNQDIFRNPSSCRTSITIHPFGVPDIAVVDPAAAAKKRMGQKLRALAAVGFLIASAVSSALFFYVLKDQLSNDFLWQGFNSTGLQPFLVDWYNTELNYNPAESTLLQLNQGAMARYYNGTSASVAVSTFYAATMQFETLSLLATVRGLRNTDPCALPWVATQYCWVDFARQWSMANTAARQSRCQLMQANGAVYLEAWFGNTDWTALTKCWGPALDHGILDYIGHAVGGPEWLAGIHNQRTPNDEVAYWKAHHITTYVVQWQNYKSLGVVETVDVQSAMGLKSPLTLKASTGAYRFAFQTSMPMYWGLASDLGVVAHNSSLSLVGNSPSFLFANVSMEALLVQQQYISMPLDAGLALVRAAIGPFGSIDLVHMACPPTLLQLVHAFATVDTATLLATPAAQTPLASTSQQIPLVPTAWLQNYAVSRGGSILCPANAASRPLQQNGLCTWFSATSSCGSIFSENLYPTRAHSVVALIASGAYQPCATCPTLAQICAKTTTPPEPCLQDFLPVQSWITSYMPASAIQTLVQDAAAIQTTLRALAIEVVQYAQVNATSAVELLRMNVLAPADPYFQLFGWYLLVEWATGVREVVSMQGDGGTINTLSTYLQPSSSVPNPLEIPQNLVYYCQLCIEYTTAVVFIITFFSLAYTVASHGYIEGLNMAEINRVGGIVWVGRPLLFLRSLVAILILSTAKVTIEMTGGFTTIQTPHPTGIQWLSTLLAGSETCWLVIVLTDLGLVITKDHSNTYSLKSSIVGTIVSIVLSVASPVTPTFELARTCDATHMDLQLTCRAGVIQIGSATRTIQLAYATAIVVVVCFVVERLRCPNLKLPPHNLSLLMPAGAHYLYEKGPWIFDGTLYLDKASAFVCGLIAISHNQSVYLLDIKTWRTHAIAVDGGAVKVLSTDKYDQKRIQASVPLVE</sequence>
<feature type="transmembrane region" description="Helical" evidence="1">
    <location>
        <begin position="897"/>
        <end position="918"/>
    </location>
</feature>
<feature type="transmembrane region" description="Helical" evidence="1">
    <location>
        <begin position="649"/>
        <end position="669"/>
    </location>
</feature>
<organism evidence="3 4">
    <name type="scientific">Aphanomyces stellatus</name>
    <dbReference type="NCBI Taxonomy" id="120398"/>
    <lineage>
        <taxon>Eukaryota</taxon>
        <taxon>Sar</taxon>
        <taxon>Stramenopiles</taxon>
        <taxon>Oomycota</taxon>
        <taxon>Saprolegniomycetes</taxon>
        <taxon>Saprolegniales</taxon>
        <taxon>Verrucalvaceae</taxon>
        <taxon>Aphanomyces</taxon>
    </lineage>
</organism>
<name>A0A485KNX8_9STRA</name>
<feature type="transmembrane region" description="Helical" evidence="1">
    <location>
        <begin position="1485"/>
        <end position="1508"/>
    </location>
</feature>
<dbReference type="EMBL" id="CAADRA010005189">
    <property type="protein sequence ID" value="VFT86741.1"/>
    <property type="molecule type" value="Genomic_DNA"/>
</dbReference>
<feature type="transmembrane region" description="Helical" evidence="1">
    <location>
        <begin position="1568"/>
        <end position="1592"/>
    </location>
</feature>
<feature type="transmembrane region" description="Helical" evidence="1">
    <location>
        <begin position="772"/>
        <end position="791"/>
    </location>
</feature>
<accession>A0A485KNX8</accession>
<gene>
    <name evidence="3" type="primary">Aste57867_9862</name>
    <name evidence="2" type="ORF">As57867_009823</name>
    <name evidence="3" type="ORF">ASTE57867_9862</name>
</gene>
<reference evidence="3 4" key="1">
    <citation type="submission" date="2019-03" db="EMBL/GenBank/DDBJ databases">
        <authorList>
            <person name="Gaulin E."/>
            <person name="Dumas B."/>
        </authorList>
    </citation>
    <scope>NUCLEOTIDE SEQUENCE [LARGE SCALE GENOMIC DNA]</scope>
    <source>
        <strain evidence="3">CBS 568.67</strain>
    </source>
</reference>
<feature type="transmembrane region" description="Helical" evidence="1">
    <location>
        <begin position="1529"/>
        <end position="1548"/>
    </location>
</feature>
<feature type="transmembrane region" description="Helical" evidence="1">
    <location>
        <begin position="1654"/>
        <end position="1671"/>
    </location>
</feature>
<dbReference type="OrthoDB" id="78891at2759"/>
<feature type="transmembrane region" description="Helical" evidence="1">
    <location>
        <begin position="626"/>
        <end position="643"/>
    </location>
</feature>
<feature type="transmembrane region" description="Helical" evidence="1">
    <location>
        <begin position="1599"/>
        <end position="1617"/>
    </location>
</feature>
<evidence type="ECO:0000313" key="2">
    <source>
        <dbReference type="EMBL" id="KAF0699574.1"/>
    </source>
</evidence>
<feature type="transmembrane region" description="Helical" evidence="1">
    <location>
        <begin position="835"/>
        <end position="853"/>
    </location>
</feature>
<evidence type="ECO:0000313" key="4">
    <source>
        <dbReference type="Proteomes" id="UP000332933"/>
    </source>
</evidence>
<feature type="transmembrane region" description="Helical" evidence="1">
    <location>
        <begin position="711"/>
        <end position="729"/>
    </location>
</feature>
<reference evidence="2" key="2">
    <citation type="submission" date="2019-06" db="EMBL/GenBank/DDBJ databases">
        <title>Genomics analysis of Aphanomyces spp. identifies a new class of oomycete effector associated with host adaptation.</title>
        <authorList>
            <person name="Gaulin E."/>
        </authorList>
    </citation>
    <scope>NUCLEOTIDE SEQUENCE</scope>
    <source>
        <strain evidence="2">CBS 578.67</strain>
    </source>
</reference>
<keyword evidence="1" id="KW-0472">Membrane</keyword>
<keyword evidence="4" id="KW-1185">Reference proteome</keyword>
<proteinExistence type="predicted"/>
<protein>
    <submittedName>
        <fullName evidence="3">Aste57867_9862 protein</fullName>
    </submittedName>
</protein>
<keyword evidence="1" id="KW-1133">Transmembrane helix</keyword>
<dbReference type="EMBL" id="VJMH01005168">
    <property type="protein sequence ID" value="KAF0699574.1"/>
    <property type="molecule type" value="Genomic_DNA"/>
</dbReference>
<dbReference type="Proteomes" id="UP000332933">
    <property type="component" value="Unassembled WGS sequence"/>
</dbReference>
<evidence type="ECO:0000313" key="3">
    <source>
        <dbReference type="EMBL" id="VFT86741.1"/>
    </source>
</evidence>